<feature type="non-terminal residue" evidence="15">
    <location>
        <position position="498"/>
    </location>
</feature>
<evidence type="ECO:0000256" key="9">
    <source>
        <dbReference type="ARBA" id="ARBA00023136"/>
    </source>
</evidence>
<dbReference type="SUPFAM" id="SSF63712">
    <property type="entry name" value="Nicotinic receptor ligand binding domain-like"/>
    <property type="match status" value="1"/>
</dbReference>
<dbReference type="InterPro" id="IPR036719">
    <property type="entry name" value="Neuro-gated_channel_TM_sf"/>
</dbReference>
<keyword evidence="10 11" id="KW-0407">Ion channel</keyword>
<feature type="compositionally biased region" description="Polar residues" evidence="12">
    <location>
        <begin position="14"/>
        <end position="23"/>
    </location>
</feature>
<dbReference type="GO" id="GO:0005254">
    <property type="term" value="F:chloride channel activity"/>
    <property type="evidence" value="ECO:0007669"/>
    <property type="project" value="UniProtKB-ARBA"/>
</dbReference>
<evidence type="ECO:0000313" key="16">
    <source>
        <dbReference type="Proteomes" id="UP000318571"/>
    </source>
</evidence>
<dbReference type="GO" id="GO:0099095">
    <property type="term" value="F:ligand-gated monoatomic anion channel activity"/>
    <property type="evidence" value="ECO:0007669"/>
    <property type="project" value="UniProtKB-ARBA"/>
</dbReference>
<comment type="subcellular location">
    <subcellularLocation>
        <location evidence="2">Cell membrane</location>
    </subcellularLocation>
    <subcellularLocation>
        <location evidence="1">Membrane</location>
        <topology evidence="1">Multi-pass membrane protein</topology>
    </subcellularLocation>
</comment>
<dbReference type="InterPro" id="IPR006201">
    <property type="entry name" value="Neur_channel"/>
</dbReference>
<dbReference type="Pfam" id="PF02932">
    <property type="entry name" value="Neur_chan_memb"/>
    <property type="match status" value="1"/>
</dbReference>
<keyword evidence="6" id="KW-0732">Signal</keyword>
<evidence type="ECO:0000256" key="2">
    <source>
        <dbReference type="ARBA" id="ARBA00004236"/>
    </source>
</evidence>
<evidence type="ECO:0000259" key="13">
    <source>
        <dbReference type="Pfam" id="PF02931"/>
    </source>
</evidence>
<feature type="compositionally biased region" description="Low complexity" evidence="12">
    <location>
        <begin position="389"/>
        <end position="404"/>
    </location>
</feature>
<evidence type="ECO:0000256" key="3">
    <source>
        <dbReference type="ARBA" id="ARBA00022448"/>
    </source>
</evidence>
<evidence type="ECO:0000313" key="15">
    <source>
        <dbReference type="EMBL" id="TRY72703.1"/>
    </source>
</evidence>
<comment type="caution">
    <text evidence="15">The sequence shown here is derived from an EMBL/GenBank/DDBJ whole genome shotgun (WGS) entry which is preliminary data.</text>
</comment>
<dbReference type="Gene3D" id="2.70.170.10">
    <property type="entry name" value="Neurotransmitter-gated ion-channel ligand-binding domain"/>
    <property type="match status" value="1"/>
</dbReference>
<feature type="region of interest" description="Disordered" evidence="12">
    <location>
        <begin position="14"/>
        <end position="35"/>
    </location>
</feature>
<proteinExistence type="inferred from homology"/>
<evidence type="ECO:0000256" key="8">
    <source>
        <dbReference type="ARBA" id="ARBA00023065"/>
    </source>
</evidence>
<dbReference type="PANTHER" id="PTHR18945">
    <property type="entry name" value="NEUROTRANSMITTER GATED ION CHANNEL"/>
    <property type="match status" value="1"/>
</dbReference>
<dbReference type="InterPro" id="IPR006029">
    <property type="entry name" value="Neurotrans-gated_channel_TM"/>
</dbReference>
<dbReference type="AlphaFoldDB" id="A0A553P4U6"/>
<gene>
    <name evidence="15" type="ORF">TCAL_16186</name>
</gene>
<feature type="region of interest" description="Disordered" evidence="12">
    <location>
        <begin position="352"/>
        <end position="440"/>
    </location>
</feature>
<evidence type="ECO:0000256" key="12">
    <source>
        <dbReference type="SAM" id="MobiDB-lite"/>
    </source>
</evidence>
<keyword evidence="3 11" id="KW-0813">Transport</keyword>
<dbReference type="InterPro" id="IPR018000">
    <property type="entry name" value="Neurotransmitter_ion_chnl_CS"/>
</dbReference>
<dbReference type="GO" id="GO:0005886">
    <property type="term" value="C:plasma membrane"/>
    <property type="evidence" value="ECO:0007669"/>
    <property type="project" value="UniProtKB-SubCell"/>
</dbReference>
<evidence type="ECO:0000259" key="14">
    <source>
        <dbReference type="Pfam" id="PF02932"/>
    </source>
</evidence>
<comment type="similarity">
    <text evidence="11">Belongs to the ligand-gated ion channel (TC 1.A.9) family.</text>
</comment>
<dbReference type="InterPro" id="IPR006202">
    <property type="entry name" value="Neur_chan_lig-bd"/>
</dbReference>
<organism evidence="15 16">
    <name type="scientific">Tigriopus californicus</name>
    <name type="common">Marine copepod</name>
    <dbReference type="NCBI Taxonomy" id="6832"/>
    <lineage>
        <taxon>Eukaryota</taxon>
        <taxon>Metazoa</taxon>
        <taxon>Ecdysozoa</taxon>
        <taxon>Arthropoda</taxon>
        <taxon>Crustacea</taxon>
        <taxon>Multicrustacea</taxon>
        <taxon>Hexanauplia</taxon>
        <taxon>Copepoda</taxon>
        <taxon>Harpacticoida</taxon>
        <taxon>Harpacticidae</taxon>
        <taxon>Tigriopus</taxon>
    </lineage>
</organism>
<comment type="caution">
    <text evidence="11">Lacks conserved residue(s) required for the propagation of feature annotation.</text>
</comment>
<dbReference type="Pfam" id="PF02931">
    <property type="entry name" value="Neur_chan_LBD"/>
    <property type="match status" value="1"/>
</dbReference>
<feature type="non-terminal residue" evidence="15">
    <location>
        <position position="1"/>
    </location>
</feature>
<sequence length="498" mass="56172">LSVTWCSSQLPIRTTPLTHSTRPSPRLAPNLSLNATTTDDLTPAMTFSTGESVYTTDSQTYQRMTAQMNANGNDDNSPPVKGYNRYGLALSPVQSDLLDLGVKVDGEAAYNIHQIPTIDETTLRLYWRDPRLQVEHLLGNKSSDYVLLHPDTSNFIWFPDVYIDFAKALRIPTLIIRPASLRIYRNSTCRYATQINYDVACPMNFEKYPYDTQVCKVKYESYGHTIEKMRVVWKKGFDQSKVTENNYISLAQFEYAVFFEENYEEEIASGVYPGVIMTVLLRRKISYHLLQTYLPSGLFVIVAWLSLFLPPESIPGRVTMAMTTLLTLAAMFGAVSLLNKCQIGGLNHRETNGRFSRRGSINSCRQGRHHPAPMGSGASPGQTTPSDTQPRQRQQRHSCSSSLQENNGIRIALDGSASSPRNFAHVGTDPPSKQMRYQETKKRRNVFLCCSKRARKSSLRLQKYDIEISTHTQNRRSNFSEGSLSANCCGGSHRKMIQ</sequence>
<feature type="transmembrane region" description="Helical" evidence="11">
    <location>
        <begin position="287"/>
        <end position="307"/>
    </location>
</feature>
<feature type="domain" description="Neurotransmitter-gated ion-channel ligand-binding" evidence="13">
    <location>
        <begin position="121"/>
        <end position="285"/>
    </location>
</feature>
<evidence type="ECO:0000256" key="5">
    <source>
        <dbReference type="ARBA" id="ARBA00022692"/>
    </source>
</evidence>
<evidence type="ECO:0000256" key="10">
    <source>
        <dbReference type="ARBA" id="ARBA00023303"/>
    </source>
</evidence>
<dbReference type="Proteomes" id="UP000318571">
    <property type="component" value="Chromosome 7"/>
</dbReference>
<keyword evidence="9 11" id="KW-0472">Membrane</keyword>
<dbReference type="GO" id="GO:0005230">
    <property type="term" value="F:extracellular ligand-gated monoatomic ion channel activity"/>
    <property type="evidence" value="ECO:0007669"/>
    <property type="project" value="InterPro"/>
</dbReference>
<protein>
    <submittedName>
        <fullName evidence="15">Uncharacterized protein</fullName>
    </submittedName>
</protein>
<keyword evidence="5 11" id="KW-0812">Transmembrane</keyword>
<evidence type="ECO:0000256" key="4">
    <source>
        <dbReference type="ARBA" id="ARBA00022475"/>
    </source>
</evidence>
<evidence type="ECO:0000256" key="7">
    <source>
        <dbReference type="ARBA" id="ARBA00022989"/>
    </source>
</evidence>
<dbReference type="PRINTS" id="PR00253">
    <property type="entry name" value="GABAARECEPTR"/>
</dbReference>
<dbReference type="STRING" id="6832.A0A553P4U6"/>
<keyword evidence="7 11" id="KW-1133">Transmembrane helix</keyword>
<dbReference type="Gene3D" id="1.20.58.390">
    <property type="entry name" value="Neurotransmitter-gated ion-channel transmembrane domain"/>
    <property type="match status" value="1"/>
</dbReference>
<dbReference type="PRINTS" id="PR00252">
    <property type="entry name" value="NRIONCHANNEL"/>
</dbReference>
<dbReference type="SUPFAM" id="SSF90112">
    <property type="entry name" value="Neurotransmitter-gated ion-channel transmembrane pore"/>
    <property type="match status" value="1"/>
</dbReference>
<dbReference type="PROSITE" id="PS00236">
    <property type="entry name" value="NEUROTR_ION_CHANNEL"/>
    <property type="match status" value="1"/>
</dbReference>
<keyword evidence="4" id="KW-1003">Cell membrane</keyword>
<dbReference type="InterPro" id="IPR036734">
    <property type="entry name" value="Neur_chan_lig-bd_sf"/>
</dbReference>
<evidence type="ECO:0000256" key="6">
    <source>
        <dbReference type="ARBA" id="ARBA00022729"/>
    </source>
</evidence>
<accession>A0A553P4U6</accession>
<dbReference type="InterPro" id="IPR038050">
    <property type="entry name" value="Neuro_actylchol_rec"/>
</dbReference>
<feature type="compositionally biased region" description="Polar residues" evidence="12">
    <location>
        <begin position="379"/>
        <end position="388"/>
    </location>
</feature>
<dbReference type="GO" id="GO:0004888">
    <property type="term" value="F:transmembrane signaling receptor activity"/>
    <property type="evidence" value="ECO:0007669"/>
    <property type="project" value="InterPro"/>
</dbReference>
<dbReference type="InterPro" id="IPR006028">
    <property type="entry name" value="GABAA/Glycine_rcpt"/>
</dbReference>
<evidence type="ECO:0000256" key="1">
    <source>
        <dbReference type="ARBA" id="ARBA00004141"/>
    </source>
</evidence>
<evidence type="ECO:0000256" key="11">
    <source>
        <dbReference type="RuleBase" id="RU000687"/>
    </source>
</evidence>
<keyword evidence="16" id="KW-1185">Reference proteome</keyword>
<reference evidence="15 16" key="1">
    <citation type="journal article" date="2018" name="Nat. Ecol. Evol.">
        <title>Genomic signatures of mitonuclear coevolution across populations of Tigriopus californicus.</title>
        <authorList>
            <person name="Barreto F.S."/>
            <person name="Watson E.T."/>
            <person name="Lima T.G."/>
            <person name="Willett C.S."/>
            <person name="Edmands S."/>
            <person name="Li W."/>
            <person name="Burton R.S."/>
        </authorList>
    </citation>
    <scope>NUCLEOTIDE SEQUENCE [LARGE SCALE GENOMIC DNA]</scope>
    <source>
        <strain evidence="15 16">San Diego</strain>
    </source>
</reference>
<keyword evidence="8 11" id="KW-0406">Ion transport</keyword>
<feature type="domain" description="Neurotransmitter-gated ion-channel transmembrane" evidence="14">
    <location>
        <begin position="292"/>
        <end position="331"/>
    </location>
</feature>
<feature type="transmembrane region" description="Helical" evidence="11">
    <location>
        <begin position="319"/>
        <end position="339"/>
    </location>
</feature>
<name>A0A553P4U6_TIGCA</name>
<dbReference type="EMBL" id="VCGU01000008">
    <property type="protein sequence ID" value="TRY72703.1"/>
    <property type="molecule type" value="Genomic_DNA"/>
</dbReference>